<evidence type="ECO:0000256" key="3">
    <source>
        <dbReference type="HAMAP-Rule" id="MF_00088"/>
    </source>
</evidence>
<dbReference type="SUPFAM" id="SSF54814">
    <property type="entry name" value="Prokaryotic type KH domain (KH-domain type II)"/>
    <property type="match status" value="1"/>
</dbReference>
<dbReference type="GO" id="GO:0008360">
    <property type="term" value="P:regulation of cell shape"/>
    <property type="evidence" value="ECO:0007669"/>
    <property type="project" value="UniProtKB-KW"/>
</dbReference>
<dbReference type="Proteomes" id="UP000291236">
    <property type="component" value="Chromosome"/>
</dbReference>
<dbReference type="PANTHER" id="PTHR34654:SF1">
    <property type="entry name" value="RNA-BINDING PROTEIN KHPA"/>
    <property type="match status" value="1"/>
</dbReference>
<keyword evidence="1 3" id="KW-0963">Cytoplasm</keyword>
<dbReference type="GO" id="GO:0005737">
    <property type="term" value="C:cytoplasm"/>
    <property type="evidence" value="ECO:0007669"/>
    <property type="project" value="UniProtKB-SubCell"/>
</dbReference>
<comment type="subcellular location">
    <subcellularLocation>
        <location evidence="3">Cytoplasm</location>
    </subcellularLocation>
</comment>
<keyword evidence="3" id="KW-0143">Chaperone</keyword>
<dbReference type="AlphaFoldDB" id="A0A4P2VKW6"/>
<dbReference type="CDD" id="cd22533">
    <property type="entry name" value="KH-II_YlqC-like"/>
    <property type="match status" value="1"/>
</dbReference>
<comment type="subunit">
    <text evidence="3">Forms a complex with KhpB.</text>
</comment>
<dbReference type="InterPro" id="IPR009019">
    <property type="entry name" value="KH_sf_prok-type"/>
</dbReference>
<keyword evidence="3" id="KW-0961">Cell wall biogenesis/degradation</keyword>
<dbReference type="GO" id="GO:0009252">
    <property type="term" value="P:peptidoglycan biosynthetic process"/>
    <property type="evidence" value="ECO:0007669"/>
    <property type="project" value="UniProtKB-UniRule"/>
</dbReference>
<sequence length="85" mass="9243">MSIAAAASMRELIEYVAKSLVDNAEKVEINEINGAQTNVIELKVAKEDVGKIIGKSGRTADAIRTILNCGAAKMNKRYILHIIDE</sequence>
<dbReference type="GO" id="GO:0003723">
    <property type="term" value="F:RNA binding"/>
    <property type="evidence" value="ECO:0007669"/>
    <property type="project" value="UniProtKB-UniRule"/>
</dbReference>
<comment type="similarity">
    <text evidence="3">Belongs to the KhpA RNA-binding protein family.</text>
</comment>
<dbReference type="InterPro" id="IPR015946">
    <property type="entry name" value="KH_dom-like_a/b"/>
</dbReference>
<evidence type="ECO:0000313" key="4">
    <source>
        <dbReference type="EMBL" id="BBH53278.1"/>
    </source>
</evidence>
<dbReference type="PANTHER" id="PTHR34654">
    <property type="entry name" value="UPF0109 PROTEIN SCO5592"/>
    <property type="match status" value="1"/>
</dbReference>
<evidence type="ECO:0000256" key="1">
    <source>
        <dbReference type="ARBA" id="ARBA00022490"/>
    </source>
</evidence>
<comment type="function">
    <text evidence="3">A probable RNA chaperone. Forms a complex with KhpB which binds to cellular RNA and controls its expression. Plays a role in peptidoglycan (PG) homeostasis and cell length regulation.</text>
</comment>
<dbReference type="EMBL" id="AP019368">
    <property type="protein sequence ID" value="BBH53278.1"/>
    <property type="molecule type" value="Genomic_DNA"/>
</dbReference>
<organism evidence="4 5">
    <name type="scientific">Fluviispira sanaruensis</name>
    <dbReference type="NCBI Taxonomy" id="2493639"/>
    <lineage>
        <taxon>Bacteria</taxon>
        <taxon>Pseudomonadati</taxon>
        <taxon>Bdellovibrionota</taxon>
        <taxon>Oligoflexia</taxon>
        <taxon>Silvanigrellales</taxon>
        <taxon>Silvanigrellaceae</taxon>
        <taxon>Fluviispira</taxon>
    </lineage>
</organism>
<dbReference type="Gene3D" id="3.30.300.20">
    <property type="match status" value="1"/>
</dbReference>
<keyword evidence="2 3" id="KW-0694">RNA-binding</keyword>
<dbReference type="Pfam" id="PF13083">
    <property type="entry name" value="KH_KhpA-B"/>
    <property type="match status" value="1"/>
</dbReference>
<dbReference type="InterPro" id="IPR020627">
    <property type="entry name" value="KhpA"/>
</dbReference>
<keyword evidence="3" id="KW-0133">Cell shape</keyword>
<keyword evidence="5" id="KW-1185">Reference proteome</keyword>
<reference evidence="4 5" key="1">
    <citation type="submission" date="2018-12" db="EMBL/GenBank/DDBJ databases">
        <title>Rubrispira sanarue gen. nov., sp., nov., a member of the order Silvanigrellales, isolated from a brackish lake in Hamamatsu Japan.</title>
        <authorList>
            <person name="Maejima Y."/>
            <person name="Iino T."/>
            <person name="Muraguchi Y."/>
            <person name="Fukuda K."/>
            <person name="Nojiri H."/>
            <person name="Ohkuma M."/>
            <person name="Moriuchi R."/>
            <person name="Dohra H."/>
            <person name="Kimbara K."/>
            <person name="Shintani M."/>
        </authorList>
    </citation>
    <scope>NUCLEOTIDE SEQUENCE [LARGE SCALE GENOMIC DNA]</scope>
    <source>
        <strain evidence="4 5">RF1110005</strain>
    </source>
</reference>
<dbReference type="GO" id="GO:0071555">
    <property type="term" value="P:cell wall organization"/>
    <property type="evidence" value="ECO:0007669"/>
    <property type="project" value="UniProtKB-KW"/>
</dbReference>
<evidence type="ECO:0000313" key="5">
    <source>
        <dbReference type="Proteomes" id="UP000291236"/>
    </source>
</evidence>
<accession>A0A4P2VKW6</accession>
<protein>
    <recommendedName>
        <fullName evidence="3">RNA-binding protein KhpA</fullName>
    </recommendedName>
    <alternativeName>
        <fullName evidence="3">KH-domain protein A</fullName>
    </alternativeName>
</protein>
<name>A0A4P2VKW6_FLUSA</name>
<dbReference type="KEGG" id="sbf:JCM31447_17210"/>
<proteinExistence type="inferred from homology"/>
<dbReference type="HAMAP" id="MF_00088">
    <property type="entry name" value="KhpA"/>
    <property type="match status" value="1"/>
</dbReference>
<evidence type="ECO:0000256" key="2">
    <source>
        <dbReference type="ARBA" id="ARBA00022884"/>
    </source>
</evidence>
<gene>
    <name evidence="3" type="primary">khpA</name>
    <name evidence="4" type="ORF">JCM31447_17210</name>
</gene>